<evidence type="ECO:0000256" key="1">
    <source>
        <dbReference type="ARBA" id="ARBA00012452"/>
    </source>
</evidence>
<evidence type="ECO:0000259" key="6">
    <source>
        <dbReference type="PROSITE" id="PS50404"/>
    </source>
</evidence>
<dbReference type="PANTHER" id="PTHR11260:SF676">
    <property type="entry name" value="GLUTATHIONE S-TRANSFERASE U8"/>
    <property type="match status" value="1"/>
</dbReference>
<proteinExistence type="inferred from homology"/>
<evidence type="ECO:0000313" key="8">
    <source>
        <dbReference type="EMBL" id="MCL7039565.1"/>
    </source>
</evidence>
<dbReference type="Pfam" id="PF02798">
    <property type="entry name" value="GST_N"/>
    <property type="match status" value="1"/>
</dbReference>
<name>A0AA41VE51_PAPNU</name>
<dbReference type="AlphaFoldDB" id="A0AA41VE51"/>
<dbReference type="SFLD" id="SFLDS00019">
    <property type="entry name" value="Glutathione_Transferase_(cytos"/>
    <property type="match status" value="1"/>
</dbReference>
<dbReference type="GO" id="GO:0005737">
    <property type="term" value="C:cytoplasm"/>
    <property type="evidence" value="ECO:0007669"/>
    <property type="project" value="TreeGrafter"/>
</dbReference>
<dbReference type="Gene3D" id="3.40.30.10">
    <property type="entry name" value="Glutaredoxin"/>
    <property type="match status" value="1"/>
</dbReference>
<protein>
    <recommendedName>
        <fullName evidence="1">glutathione transferase</fullName>
        <ecNumber evidence="1">2.5.1.18</ecNumber>
    </recommendedName>
</protein>
<evidence type="ECO:0000259" key="7">
    <source>
        <dbReference type="PROSITE" id="PS50405"/>
    </source>
</evidence>
<evidence type="ECO:0000256" key="4">
    <source>
        <dbReference type="RuleBase" id="RU003494"/>
    </source>
</evidence>
<dbReference type="InterPro" id="IPR004045">
    <property type="entry name" value="Glutathione_S-Trfase_N"/>
</dbReference>
<feature type="domain" description="GST C-terminal" evidence="7">
    <location>
        <begin position="88"/>
        <end position="214"/>
    </location>
</feature>
<dbReference type="PROSITE" id="PS50405">
    <property type="entry name" value="GST_CTER"/>
    <property type="match status" value="1"/>
</dbReference>
<evidence type="ECO:0000256" key="3">
    <source>
        <dbReference type="ARBA" id="ARBA00047960"/>
    </source>
</evidence>
<evidence type="ECO:0000313" key="9">
    <source>
        <dbReference type="Proteomes" id="UP001177140"/>
    </source>
</evidence>
<sequence length="225" mass="25877">MAKDEVKLLGFWASPFVNIVEWALRIKGIEYEYIEVDLRNKSPMLLQYNPVHKKVPVLIHNGKPVAESLVIIEYIDETWKENPILPEDSQKRATARFWAKYAEEKCGVSVYNALCKVDKEEQEKAVKEARENLKTLEMGLMGKFYGGEKIGFADLAAGWVPFWTRIIEEIIGVKLVDEENMPSLSVWFEDVLHDEILKEILPPWDKALAHNKAFREKLISEAAST</sequence>
<keyword evidence="5" id="KW-0175">Coiled coil</keyword>
<dbReference type="EMBL" id="JAJJMA010202639">
    <property type="protein sequence ID" value="MCL7039565.1"/>
    <property type="molecule type" value="Genomic_DNA"/>
</dbReference>
<comment type="catalytic activity">
    <reaction evidence="3">
        <text>RX + glutathione = an S-substituted glutathione + a halide anion + H(+)</text>
        <dbReference type="Rhea" id="RHEA:16437"/>
        <dbReference type="ChEBI" id="CHEBI:15378"/>
        <dbReference type="ChEBI" id="CHEBI:16042"/>
        <dbReference type="ChEBI" id="CHEBI:17792"/>
        <dbReference type="ChEBI" id="CHEBI:57925"/>
        <dbReference type="ChEBI" id="CHEBI:90779"/>
        <dbReference type="EC" id="2.5.1.18"/>
    </reaction>
</comment>
<dbReference type="InterPro" id="IPR045073">
    <property type="entry name" value="Omega/Tau-like"/>
</dbReference>
<comment type="similarity">
    <text evidence="4">Belongs to the GST superfamily.</text>
</comment>
<dbReference type="InterPro" id="IPR036249">
    <property type="entry name" value="Thioredoxin-like_sf"/>
</dbReference>
<dbReference type="Pfam" id="PF00043">
    <property type="entry name" value="GST_C"/>
    <property type="match status" value="1"/>
</dbReference>
<dbReference type="InterPro" id="IPR045074">
    <property type="entry name" value="GST_C_Tau"/>
</dbReference>
<keyword evidence="2" id="KW-0808">Transferase</keyword>
<dbReference type="InterPro" id="IPR040079">
    <property type="entry name" value="Glutathione_S-Trfase"/>
</dbReference>
<dbReference type="PROSITE" id="PS50404">
    <property type="entry name" value="GST_NTER"/>
    <property type="match status" value="1"/>
</dbReference>
<dbReference type="Proteomes" id="UP001177140">
    <property type="component" value="Unassembled WGS sequence"/>
</dbReference>
<dbReference type="CDD" id="cd03185">
    <property type="entry name" value="GST_C_Tau"/>
    <property type="match status" value="1"/>
</dbReference>
<feature type="coiled-coil region" evidence="5">
    <location>
        <begin position="112"/>
        <end position="139"/>
    </location>
</feature>
<dbReference type="SUPFAM" id="SSF52833">
    <property type="entry name" value="Thioredoxin-like"/>
    <property type="match status" value="1"/>
</dbReference>
<dbReference type="FunFam" id="3.40.30.10:FF:000014">
    <property type="entry name" value="Tau class glutathione S-transferase"/>
    <property type="match status" value="1"/>
</dbReference>
<evidence type="ECO:0000256" key="5">
    <source>
        <dbReference type="SAM" id="Coils"/>
    </source>
</evidence>
<dbReference type="PANTHER" id="PTHR11260">
    <property type="entry name" value="GLUTATHIONE S-TRANSFERASE, GST, SUPERFAMILY, GST DOMAIN CONTAINING"/>
    <property type="match status" value="1"/>
</dbReference>
<reference evidence="8" key="1">
    <citation type="submission" date="2022-03" db="EMBL/GenBank/DDBJ databases">
        <title>A functionally conserved STORR gene fusion in Papaver species that diverged 16.8 million years ago.</title>
        <authorList>
            <person name="Catania T."/>
        </authorList>
    </citation>
    <scope>NUCLEOTIDE SEQUENCE</scope>
    <source>
        <strain evidence="8">S-191538</strain>
    </source>
</reference>
<dbReference type="SUPFAM" id="SSF47616">
    <property type="entry name" value="GST C-terminal domain-like"/>
    <property type="match status" value="1"/>
</dbReference>
<dbReference type="FunFam" id="1.20.1050.10:FF:000012">
    <property type="entry name" value="Tau class glutathione S-transferase"/>
    <property type="match status" value="1"/>
</dbReference>
<dbReference type="CDD" id="cd03058">
    <property type="entry name" value="GST_N_Tau"/>
    <property type="match status" value="1"/>
</dbReference>
<dbReference type="Gene3D" id="1.20.1050.10">
    <property type="match status" value="1"/>
</dbReference>
<keyword evidence="9" id="KW-1185">Reference proteome</keyword>
<dbReference type="SFLD" id="SFLDG00358">
    <property type="entry name" value="Main_(cytGST)"/>
    <property type="match status" value="1"/>
</dbReference>
<comment type="caution">
    <text evidence="8">The sequence shown here is derived from an EMBL/GenBank/DDBJ whole genome shotgun (WGS) entry which is preliminary data.</text>
</comment>
<dbReference type="GO" id="GO:0006749">
    <property type="term" value="P:glutathione metabolic process"/>
    <property type="evidence" value="ECO:0007669"/>
    <property type="project" value="InterPro"/>
</dbReference>
<dbReference type="SFLD" id="SFLDG01152">
    <property type="entry name" value="Main.3:_Omega-_and_Tau-like"/>
    <property type="match status" value="1"/>
</dbReference>
<dbReference type="EC" id="2.5.1.18" evidence="1"/>
<gene>
    <name evidence="8" type="ORF">MKW94_023109</name>
</gene>
<dbReference type="InterPro" id="IPR004046">
    <property type="entry name" value="GST_C"/>
</dbReference>
<organism evidence="8 9">
    <name type="scientific">Papaver nudicaule</name>
    <name type="common">Iceland poppy</name>
    <dbReference type="NCBI Taxonomy" id="74823"/>
    <lineage>
        <taxon>Eukaryota</taxon>
        <taxon>Viridiplantae</taxon>
        <taxon>Streptophyta</taxon>
        <taxon>Embryophyta</taxon>
        <taxon>Tracheophyta</taxon>
        <taxon>Spermatophyta</taxon>
        <taxon>Magnoliopsida</taxon>
        <taxon>Ranunculales</taxon>
        <taxon>Papaveraceae</taxon>
        <taxon>Papaveroideae</taxon>
        <taxon>Papaver</taxon>
    </lineage>
</organism>
<accession>A0AA41VE51</accession>
<dbReference type="InterPro" id="IPR036282">
    <property type="entry name" value="Glutathione-S-Trfase_C_sf"/>
</dbReference>
<dbReference type="GO" id="GO:0004364">
    <property type="term" value="F:glutathione transferase activity"/>
    <property type="evidence" value="ECO:0007669"/>
    <property type="project" value="UniProtKB-EC"/>
</dbReference>
<feature type="domain" description="GST N-terminal" evidence="6">
    <location>
        <begin position="4"/>
        <end position="83"/>
    </location>
</feature>
<dbReference type="InterPro" id="IPR010987">
    <property type="entry name" value="Glutathione-S-Trfase_C-like"/>
</dbReference>
<evidence type="ECO:0000256" key="2">
    <source>
        <dbReference type="ARBA" id="ARBA00022679"/>
    </source>
</evidence>